<organism evidence="3 4">
    <name type="scientific">Chryseobacterium vrystaatense</name>
    <dbReference type="NCBI Taxonomy" id="307480"/>
    <lineage>
        <taxon>Bacteria</taxon>
        <taxon>Pseudomonadati</taxon>
        <taxon>Bacteroidota</taxon>
        <taxon>Flavobacteriia</taxon>
        <taxon>Flavobacteriales</taxon>
        <taxon>Weeksellaceae</taxon>
        <taxon>Chryseobacterium group</taxon>
        <taxon>Chryseobacterium</taxon>
    </lineage>
</organism>
<gene>
    <name evidence="3" type="ORF">SAMN02787073_2856</name>
</gene>
<evidence type="ECO:0000256" key="1">
    <source>
        <dbReference type="SAM" id="MobiDB-lite"/>
    </source>
</evidence>
<evidence type="ECO:0000256" key="2">
    <source>
        <dbReference type="SAM" id="Phobius"/>
    </source>
</evidence>
<keyword evidence="2" id="KW-0472">Membrane</keyword>
<sequence length="218" mass="24958">MSEKSFFYRNSLSIVLLGLMLACLMGQFFTGWTTLNKELAEQGSAMLSLGSYIHSGHFIQATFENWESEFLQMMLYVVLTVSLRQKGSSESKSLDGNEEVDQEPQPHAKAPWPVKKGGLWLRLYKHSLSLAFAILFLASFGMHFYGSLKDFNEEQMVKKEPTTTAVHYLSDSRFWFESFQNWQSEFLAVFSIVILSIWLREKGSPESKPVDMAHDETP</sequence>
<dbReference type="Proteomes" id="UP000184108">
    <property type="component" value="Unassembled WGS sequence"/>
</dbReference>
<accession>A0A1M5E9U1</accession>
<dbReference type="Pfam" id="PF20554">
    <property type="entry name" value="DUF6766"/>
    <property type="match status" value="1"/>
</dbReference>
<feature type="transmembrane region" description="Helical" evidence="2">
    <location>
        <begin position="128"/>
        <end position="146"/>
    </location>
</feature>
<dbReference type="EMBL" id="FQVE01000003">
    <property type="protein sequence ID" value="SHF76043.1"/>
    <property type="molecule type" value="Genomic_DNA"/>
</dbReference>
<dbReference type="InterPro" id="IPR046657">
    <property type="entry name" value="DUF6766"/>
</dbReference>
<proteinExistence type="predicted"/>
<keyword evidence="2" id="KW-0812">Transmembrane</keyword>
<evidence type="ECO:0000313" key="3">
    <source>
        <dbReference type="EMBL" id="SHF76043.1"/>
    </source>
</evidence>
<feature type="transmembrane region" description="Helical" evidence="2">
    <location>
        <begin position="12"/>
        <end position="32"/>
    </location>
</feature>
<dbReference type="PROSITE" id="PS51257">
    <property type="entry name" value="PROKAR_LIPOPROTEIN"/>
    <property type="match status" value="1"/>
</dbReference>
<dbReference type="AlphaFoldDB" id="A0A1M5E9U1"/>
<dbReference type="RefSeq" id="WP_073174253.1">
    <property type="nucleotide sequence ID" value="NZ_FQVE01000003.1"/>
</dbReference>
<protein>
    <recommendedName>
        <fullName evidence="5">Transmembrane protein</fullName>
    </recommendedName>
</protein>
<reference evidence="4" key="1">
    <citation type="submission" date="2016-11" db="EMBL/GenBank/DDBJ databases">
        <authorList>
            <person name="Varghese N."/>
            <person name="Submissions S."/>
        </authorList>
    </citation>
    <scope>NUCLEOTIDE SEQUENCE [LARGE SCALE GENOMIC DNA]</scope>
    <source>
        <strain evidence="4">YR203</strain>
    </source>
</reference>
<evidence type="ECO:0000313" key="4">
    <source>
        <dbReference type="Proteomes" id="UP000184108"/>
    </source>
</evidence>
<keyword evidence="2" id="KW-1133">Transmembrane helix</keyword>
<feature type="region of interest" description="Disordered" evidence="1">
    <location>
        <begin position="90"/>
        <end position="110"/>
    </location>
</feature>
<evidence type="ECO:0008006" key="5">
    <source>
        <dbReference type="Google" id="ProtNLM"/>
    </source>
</evidence>
<name>A0A1M5E9U1_9FLAO</name>